<evidence type="ECO:0000256" key="7">
    <source>
        <dbReference type="ARBA" id="ARBA00023136"/>
    </source>
</evidence>
<dbReference type="InterPro" id="IPR007227">
    <property type="entry name" value="Cell_shape_determining_MreD"/>
</dbReference>
<feature type="transmembrane region" description="Helical" evidence="9">
    <location>
        <begin position="106"/>
        <end position="129"/>
    </location>
</feature>
<feature type="compositionally biased region" description="Gly residues" evidence="8">
    <location>
        <begin position="1"/>
        <end position="16"/>
    </location>
</feature>
<comment type="subcellular location">
    <subcellularLocation>
        <location evidence="1">Cell membrane</location>
        <topology evidence="1">Multi-pass membrane protein</topology>
    </subcellularLocation>
</comment>
<sequence length="210" mass="21648">MFGRRGLGGGRRGLGGPRFTFRSSGLGRGALGPRASLPRGGAARVVRAVLYAALLIATQGLLSRLADAAGVAAPDLFLLTAMALAWRLGPAPALAAAYGVGLGQDLLGGGVLGLHAAGLAGAVLLALLIRRYVADSGPLQVILSVVGAVVGEWLTFGLLAYWLRSDLITVRVLLTTVPGLLLGTLLAYPLWEWAVRWGMGPRPGPQEQLA</sequence>
<evidence type="ECO:0000256" key="5">
    <source>
        <dbReference type="ARBA" id="ARBA00022960"/>
    </source>
</evidence>
<feature type="transmembrane region" description="Helical" evidence="9">
    <location>
        <begin position="168"/>
        <end position="191"/>
    </location>
</feature>
<gene>
    <name evidence="10" type="ORF">GCM10010840_20560</name>
</gene>
<evidence type="ECO:0000256" key="4">
    <source>
        <dbReference type="ARBA" id="ARBA00022692"/>
    </source>
</evidence>
<feature type="transmembrane region" description="Helical" evidence="9">
    <location>
        <begin position="41"/>
        <end position="58"/>
    </location>
</feature>
<keyword evidence="5" id="KW-0133">Cell shape</keyword>
<evidence type="ECO:0000256" key="6">
    <source>
        <dbReference type="ARBA" id="ARBA00022989"/>
    </source>
</evidence>
<dbReference type="Proteomes" id="UP000639973">
    <property type="component" value="Unassembled WGS sequence"/>
</dbReference>
<keyword evidence="11" id="KW-1185">Reference proteome</keyword>
<evidence type="ECO:0000256" key="9">
    <source>
        <dbReference type="SAM" id="Phobius"/>
    </source>
</evidence>
<accession>A0ABQ2GA37</accession>
<keyword evidence="6 9" id="KW-1133">Transmembrane helix</keyword>
<evidence type="ECO:0008006" key="12">
    <source>
        <dbReference type="Google" id="ProtNLM"/>
    </source>
</evidence>
<feature type="region of interest" description="Disordered" evidence="8">
    <location>
        <begin position="1"/>
        <end position="21"/>
    </location>
</feature>
<comment type="similarity">
    <text evidence="2">Belongs to the MreD family.</text>
</comment>
<evidence type="ECO:0000256" key="2">
    <source>
        <dbReference type="ARBA" id="ARBA00007776"/>
    </source>
</evidence>
<feature type="transmembrane region" description="Helical" evidence="9">
    <location>
        <begin position="141"/>
        <end position="162"/>
    </location>
</feature>
<evidence type="ECO:0000313" key="11">
    <source>
        <dbReference type="Proteomes" id="UP000639973"/>
    </source>
</evidence>
<feature type="transmembrane region" description="Helical" evidence="9">
    <location>
        <begin position="65"/>
        <end position="86"/>
    </location>
</feature>
<evidence type="ECO:0000313" key="10">
    <source>
        <dbReference type="EMBL" id="GGL82696.1"/>
    </source>
</evidence>
<reference evidence="11" key="1">
    <citation type="journal article" date="2019" name="Int. J. Syst. Evol. Microbiol.">
        <title>The Global Catalogue of Microorganisms (GCM) 10K type strain sequencing project: providing services to taxonomists for standard genome sequencing and annotation.</title>
        <authorList>
            <consortium name="The Broad Institute Genomics Platform"/>
            <consortium name="The Broad Institute Genome Sequencing Center for Infectious Disease"/>
            <person name="Wu L."/>
            <person name="Ma J."/>
        </authorList>
    </citation>
    <scope>NUCLEOTIDE SEQUENCE [LARGE SCALE GENOMIC DNA]</scope>
    <source>
        <strain evidence="11">JCM 15442</strain>
    </source>
</reference>
<keyword evidence="3" id="KW-1003">Cell membrane</keyword>
<evidence type="ECO:0000256" key="8">
    <source>
        <dbReference type="SAM" id="MobiDB-lite"/>
    </source>
</evidence>
<comment type="caution">
    <text evidence="10">The sequence shown here is derived from an EMBL/GenBank/DDBJ whole genome shotgun (WGS) entry which is preliminary data.</text>
</comment>
<dbReference type="NCBIfam" id="TIGR03426">
    <property type="entry name" value="shape_MreD"/>
    <property type="match status" value="1"/>
</dbReference>
<name>A0ABQ2GA37_9DEIO</name>
<evidence type="ECO:0000256" key="3">
    <source>
        <dbReference type="ARBA" id="ARBA00022475"/>
    </source>
</evidence>
<dbReference type="EMBL" id="BMOL01000008">
    <property type="protein sequence ID" value="GGL82696.1"/>
    <property type="molecule type" value="Genomic_DNA"/>
</dbReference>
<organism evidence="10 11">
    <name type="scientific">Deinococcus aerolatus</name>
    <dbReference type="NCBI Taxonomy" id="522487"/>
    <lineage>
        <taxon>Bacteria</taxon>
        <taxon>Thermotogati</taxon>
        <taxon>Deinococcota</taxon>
        <taxon>Deinococci</taxon>
        <taxon>Deinococcales</taxon>
        <taxon>Deinococcaceae</taxon>
        <taxon>Deinococcus</taxon>
    </lineage>
</organism>
<proteinExistence type="inferred from homology"/>
<evidence type="ECO:0000256" key="1">
    <source>
        <dbReference type="ARBA" id="ARBA00004651"/>
    </source>
</evidence>
<keyword evidence="7 9" id="KW-0472">Membrane</keyword>
<protein>
    <recommendedName>
        <fullName evidence="12">Rod shape-determining protein MreD</fullName>
    </recommendedName>
</protein>
<keyword evidence="4 9" id="KW-0812">Transmembrane</keyword>